<dbReference type="SUPFAM" id="SSF51713">
    <property type="entry name" value="tRNA-guanine transglycosylase"/>
    <property type="match status" value="2"/>
</dbReference>
<evidence type="ECO:0000256" key="6">
    <source>
        <dbReference type="ARBA" id="ARBA00022842"/>
    </source>
</evidence>
<dbReference type="InterPro" id="IPR015894">
    <property type="entry name" value="Guanylate-bd_N"/>
</dbReference>
<dbReference type="Gene3D" id="3.30.420.10">
    <property type="entry name" value="Ribonuclease H-like superfamily/Ribonuclease H"/>
    <property type="match status" value="1"/>
</dbReference>
<keyword evidence="5" id="KW-0256">Endoplasmic reticulum</keyword>
<dbReference type="PANTHER" id="PTHR10751">
    <property type="entry name" value="GUANYLATE BINDING PROTEIN"/>
    <property type="match status" value="1"/>
</dbReference>
<proteinExistence type="inferred from homology"/>
<dbReference type="InterPro" id="IPR001888">
    <property type="entry name" value="Transposase_1"/>
</dbReference>
<accession>A0A085LU79</accession>
<organism evidence="15 16">
    <name type="scientific">Trichuris suis</name>
    <name type="common">pig whipworm</name>
    <dbReference type="NCBI Taxonomy" id="68888"/>
    <lineage>
        <taxon>Eukaryota</taxon>
        <taxon>Metazoa</taxon>
        <taxon>Ecdysozoa</taxon>
        <taxon>Nematoda</taxon>
        <taxon>Enoplea</taxon>
        <taxon>Dorylaimia</taxon>
        <taxon>Trichinellida</taxon>
        <taxon>Trichuridae</taxon>
        <taxon>Trichuris</taxon>
    </lineage>
</organism>
<reference evidence="15 16" key="1">
    <citation type="journal article" date="2014" name="Nat. Genet.">
        <title>Genome and transcriptome of the porcine whipworm Trichuris suis.</title>
        <authorList>
            <person name="Jex A.R."/>
            <person name="Nejsum P."/>
            <person name="Schwarz E.M."/>
            <person name="Hu L."/>
            <person name="Young N.D."/>
            <person name="Hall R.S."/>
            <person name="Korhonen P.K."/>
            <person name="Liao S."/>
            <person name="Thamsborg S."/>
            <person name="Xia J."/>
            <person name="Xu P."/>
            <person name="Wang S."/>
            <person name="Scheerlinck J.P."/>
            <person name="Hofmann A."/>
            <person name="Sternberg P.W."/>
            <person name="Wang J."/>
            <person name="Gasser R.B."/>
        </authorList>
    </citation>
    <scope>NUCLEOTIDE SEQUENCE [LARGE SCALE GENOMIC DNA]</scope>
    <source>
        <strain evidence="15">DCEP-RM93M</strain>
    </source>
</reference>
<feature type="region of interest" description="Disordered" evidence="12">
    <location>
        <begin position="516"/>
        <end position="535"/>
    </location>
</feature>
<evidence type="ECO:0000256" key="8">
    <source>
        <dbReference type="ARBA" id="ARBA00023134"/>
    </source>
</evidence>
<dbReference type="Pfam" id="PF01359">
    <property type="entry name" value="Transposase_1"/>
    <property type="match status" value="1"/>
</dbReference>
<evidence type="ECO:0000256" key="13">
    <source>
        <dbReference type="SAM" id="Phobius"/>
    </source>
</evidence>
<dbReference type="InterPro" id="IPR036543">
    <property type="entry name" value="Guanylate-bd_C_sf"/>
</dbReference>
<dbReference type="Gene3D" id="1.20.58.420">
    <property type="entry name" value="AHSP"/>
    <property type="match status" value="1"/>
</dbReference>
<dbReference type="PROSITE" id="PS51715">
    <property type="entry name" value="G_GB1_RHD3"/>
    <property type="match status" value="1"/>
</dbReference>
<evidence type="ECO:0000256" key="9">
    <source>
        <dbReference type="ARBA" id="ARBA00023136"/>
    </source>
</evidence>
<feature type="compositionally biased region" description="Polar residues" evidence="12">
    <location>
        <begin position="1"/>
        <end position="15"/>
    </location>
</feature>
<dbReference type="GO" id="GO:0005525">
    <property type="term" value="F:GTP binding"/>
    <property type="evidence" value="ECO:0007669"/>
    <property type="project" value="UniProtKB-KW"/>
</dbReference>
<keyword evidence="16" id="KW-1185">Reference proteome</keyword>
<dbReference type="Pfam" id="PF02263">
    <property type="entry name" value="GBP"/>
    <property type="match status" value="2"/>
</dbReference>
<dbReference type="Proteomes" id="UP000030764">
    <property type="component" value="Unassembled WGS sequence"/>
</dbReference>
<feature type="transmembrane region" description="Helical" evidence="13">
    <location>
        <begin position="427"/>
        <end position="448"/>
    </location>
</feature>
<evidence type="ECO:0000256" key="12">
    <source>
        <dbReference type="SAM" id="MobiDB-lite"/>
    </source>
</evidence>
<protein>
    <recommendedName>
        <fullName evidence="14">GB1/RHD3-type G domain-containing protein</fullName>
    </recommendedName>
</protein>
<dbReference type="SUPFAM" id="SSF52540">
    <property type="entry name" value="P-loop containing nucleoside triphosphate hydrolases"/>
    <property type="match status" value="1"/>
</dbReference>
<evidence type="ECO:0000313" key="16">
    <source>
        <dbReference type="Proteomes" id="UP000030764"/>
    </source>
</evidence>
<comment type="catalytic activity">
    <reaction evidence="10">
        <text>GTP + H2O = GDP + phosphate + H(+)</text>
        <dbReference type="Rhea" id="RHEA:19669"/>
        <dbReference type="ChEBI" id="CHEBI:15377"/>
        <dbReference type="ChEBI" id="CHEBI:15378"/>
        <dbReference type="ChEBI" id="CHEBI:37565"/>
        <dbReference type="ChEBI" id="CHEBI:43474"/>
        <dbReference type="ChEBI" id="CHEBI:58189"/>
    </reaction>
    <physiologicalReaction direction="left-to-right" evidence="10">
        <dbReference type="Rhea" id="RHEA:19670"/>
    </physiologicalReaction>
</comment>
<dbReference type="NCBIfam" id="TIGR00449">
    <property type="entry name" value="tgt_general"/>
    <property type="match status" value="1"/>
</dbReference>
<evidence type="ECO:0000256" key="3">
    <source>
        <dbReference type="ARBA" id="ARBA00022741"/>
    </source>
</evidence>
<keyword evidence="2 13" id="KW-0812">Transmembrane</keyword>
<dbReference type="Gene3D" id="3.40.50.300">
    <property type="entry name" value="P-loop containing nucleotide triphosphate hydrolases"/>
    <property type="match status" value="1"/>
</dbReference>
<dbReference type="InterPro" id="IPR030386">
    <property type="entry name" value="G_GB1_RHD3_dom"/>
</dbReference>
<keyword evidence="7 13" id="KW-1133">Transmembrane helix</keyword>
<evidence type="ECO:0000256" key="11">
    <source>
        <dbReference type="PROSITE-ProRule" id="PRU01052"/>
    </source>
</evidence>
<sequence length="1533" mass="171507">MVTTNGLDSEPSNDSVVFDRADSTRNGHPVQVVTANPEQHSFTLNEDALCEVLLHPSVADKSVSIVSVAGAFRRGKSFMLNFFLKYLRNELFLKVAVLLMDTQGAFDSHSTVKDCATIFALATMISSVQIYNLSQNIQEDDLQHLQLFTEYGRLALEDNVKPFQSLIFLVRDWSFPYEAEYGFKGGCRILKRRLEISKAQHPELQQLRQHISTCFTDISCFLMPHPGLKVATSPNFHGQLSDIELEFKRQLLNFVPQILAPNNLVLKKINGREICCRELLEYFRSYMKVFAGQDLPEPKSMLLATAEANNLAAVANARALYCNEMEEVCGGDAPYLAPEELEGQHMEKRSKSIRMFKNVRKMGGEEYSLSFLNTLEAELNACFENYVKLNNGKNMFRSFRTPAVFFLIIVLNYFFQELFVLLRLDLLASLCSSLLGLLLITLALWTYIRYTGDMREFGQTIDSFAEMVWMQFLLPASQYAISQGAKHASLYVSSNLTASESTNSLGSFRPKMTVQRQLPESLSPSTDVSEVGEESDMESDYEFIGEVDVEETPFPDLGHLLNQPVIINLVDYNPPLPDPLPVLSPPLSAGGGDGTLDFGPVSMSRLDSEMATTDSSDAPTESNHGRSIEYLGDNSVLIRQCMAGVHIPEELIPAWVSLMKFTPRGTLEGVGRSGCITEWAGRDVQLQTPMLLIHTVAGHIPHLSHEVLRLTELLKLAKQQTVWLNAVGGLIGALSTLKETRMSIKHFVGLPDDGLVFFSFNDPAISMRSGYNDDSSSSVFTRSGRVKVECSATADAASARSIATFGGTEDNLPCGVVVVGQPFSRSSLALVYRPRCPTCCENLTEKLVSPMPSPAFCFFSLEVRKRILVTVKAAEVLAKPLRQTVARFSNIGGIAIVEHASHCNGQLFPKVICHEEDFQLRKIKEALFVRHNEVSMDSYKFFLNKFTGCAQALCDSDNPAGASVKRLEKSVRRSSAFAAECLKICNQNVCGIFATVVGGYDLNQRIHCCEKLNELTGLQGTLNCLLTSFIVSTHYLYREVALSDAAPVCYKLLLKANIKFLSKLGWQPRRIIQSLQQVYGSSAPSKSVVSEWIRRFREGREAIEDDRRAGRPATATGEGIVALVRNLVEGDRRITIRRTARMAGISLHSAFGILRETLGLRKLSARWVPKALREEQLVRRVNLSRELLTKIEANETGFLTVSSREVKHGSTNMTPRVRSKQWLPRGSAGPGKFKAERSARKVMATIFWDSDGTILADFLEGERIVTASSYKAVLRKLKTALARKRRGKLHLGILFHHDNAPAHSLRTVRTVLREFRWEVIPHPPYSPDLAPSDFWLFPKLKEHLKGTLFESMDDAKRALSTWCNTQPPGFYKEGYVFEGFHSYGDVSNLPLNHVVSLVQSCLELLPTDRPRYIPGAFNPFQIVHLAKAGIDLFDSSFATLEAGKGNAIFLNTEFPSDSSFEVIEVRNIRYARHFLPIVEGCDCYTCSNYTRAYVNHLWVTNELLSVMLLIVHNLHQYLNMFVRIRSAIEANFY</sequence>
<name>A0A085LU79_9BILA</name>
<keyword evidence="9 13" id="KW-0472">Membrane</keyword>
<dbReference type="InterPro" id="IPR036511">
    <property type="entry name" value="TGT-like_sf"/>
</dbReference>
<dbReference type="InterPro" id="IPR036397">
    <property type="entry name" value="RNaseH_sf"/>
</dbReference>
<dbReference type="GO" id="GO:0006400">
    <property type="term" value="P:tRNA modification"/>
    <property type="evidence" value="ECO:0007669"/>
    <property type="project" value="InterPro"/>
</dbReference>
<evidence type="ECO:0000256" key="7">
    <source>
        <dbReference type="ARBA" id="ARBA00022989"/>
    </source>
</evidence>
<evidence type="ECO:0000256" key="1">
    <source>
        <dbReference type="ARBA" id="ARBA00004477"/>
    </source>
</evidence>
<evidence type="ECO:0000256" key="2">
    <source>
        <dbReference type="ARBA" id="ARBA00022692"/>
    </source>
</evidence>
<evidence type="ECO:0000256" key="5">
    <source>
        <dbReference type="ARBA" id="ARBA00022824"/>
    </source>
</evidence>
<feature type="transmembrane region" description="Helical" evidence="13">
    <location>
        <begin position="399"/>
        <end position="415"/>
    </location>
</feature>
<dbReference type="Gene3D" id="3.20.20.105">
    <property type="entry name" value="Queuine tRNA-ribosyltransferase-like"/>
    <property type="match status" value="1"/>
</dbReference>
<keyword evidence="4" id="KW-0378">Hydrolase</keyword>
<dbReference type="InterPro" id="IPR002616">
    <property type="entry name" value="tRNA_ribo_trans-like"/>
</dbReference>
<dbReference type="Pfam" id="PF01702">
    <property type="entry name" value="TGT"/>
    <property type="match status" value="1"/>
</dbReference>
<dbReference type="CDD" id="cd01851">
    <property type="entry name" value="GBP"/>
    <property type="match status" value="1"/>
</dbReference>
<dbReference type="FunFam" id="1.20.58.420:FF:000001">
    <property type="entry name" value="Atlastin-1 isoform 1"/>
    <property type="match status" value="1"/>
</dbReference>
<comment type="subcellular location">
    <subcellularLocation>
        <location evidence="1">Endoplasmic reticulum membrane</location>
        <topology evidence="1">Multi-pass membrane protein</topology>
    </subcellularLocation>
</comment>
<dbReference type="EMBL" id="KL363291">
    <property type="protein sequence ID" value="KFD48525.1"/>
    <property type="molecule type" value="Genomic_DNA"/>
</dbReference>
<dbReference type="GO" id="GO:0005789">
    <property type="term" value="C:endoplasmic reticulum membrane"/>
    <property type="evidence" value="ECO:0007669"/>
    <property type="project" value="UniProtKB-SubCell"/>
</dbReference>
<comment type="similarity">
    <text evidence="11">Belongs to the TRAFAC class dynamin-like GTPase superfamily. GB1/RHD3 GTPase family.</text>
</comment>
<feature type="region of interest" description="Disordered" evidence="12">
    <location>
        <begin position="1"/>
        <end position="24"/>
    </location>
</feature>
<dbReference type="SUPFAM" id="SSF48340">
    <property type="entry name" value="Interferon-induced guanylate-binding protein 1 (GBP1), C-terminal domain"/>
    <property type="match status" value="1"/>
</dbReference>
<feature type="domain" description="GB1/RHD3-type G" evidence="14">
    <location>
        <begin position="1"/>
        <end position="263"/>
    </location>
</feature>
<keyword evidence="6" id="KW-0460">Magnesium</keyword>
<dbReference type="GO" id="GO:0003924">
    <property type="term" value="F:GTPase activity"/>
    <property type="evidence" value="ECO:0007669"/>
    <property type="project" value="InterPro"/>
</dbReference>
<evidence type="ECO:0000259" key="14">
    <source>
        <dbReference type="PROSITE" id="PS51715"/>
    </source>
</evidence>
<dbReference type="InterPro" id="IPR027417">
    <property type="entry name" value="P-loop_NTPase"/>
</dbReference>
<keyword evidence="3" id="KW-0547">Nucleotide-binding</keyword>
<keyword evidence="8" id="KW-0342">GTP-binding</keyword>
<evidence type="ECO:0000256" key="4">
    <source>
        <dbReference type="ARBA" id="ARBA00022801"/>
    </source>
</evidence>
<gene>
    <name evidence="15" type="ORF">M513_10602</name>
</gene>
<feature type="compositionally biased region" description="Polar residues" evidence="12">
    <location>
        <begin position="516"/>
        <end position="528"/>
    </location>
</feature>
<dbReference type="GO" id="GO:0003676">
    <property type="term" value="F:nucleic acid binding"/>
    <property type="evidence" value="ECO:0007669"/>
    <property type="project" value="InterPro"/>
</dbReference>
<evidence type="ECO:0000256" key="10">
    <source>
        <dbReference type="ARBA" id="ARBA00049117"/>
    </source>
</evidence>
<evidence type="ECO:0000313" key="15">
    <source>
        <dbReference type="EMBL" id="KFD48525.1"/>
    </source>
</evidence>